<dbReference type="Proteomes" id="UP000289166">
    <property type="component" value="Unassembled WGS sequence"/>
</dbReference>
<accession>A0A4Q0I1G7</accession>
<feature type="chain" id="PRO_5039145731" evidence="1">
    <location>
        <begin position="25"/>
        <end position="230"/>
    </location>
</feature>
<dbReference type="RefSeq" id="WP_069194230.1">
    <property type="nucleotide sequence ID" value="NZ_RLII01000029.1"/>
</dbReference>
<comment type="caution">
    <text evidence="2">The sequence shown here is derived from an EMBL/GenBank/DDBJ whole genome shotgun (WGS) entry which is preliminary data.</text>
</comment>
<feature type="signal peptide" evidence="1">
    <location>
        <begin position="1"/>
        <end position="24"/>
    </location>
</feature>
<reference evidence="3" key="1">
    <citation type="submission" date="2018-11" db="EMBL/GenBank/DDBJ databases">
        <title>Genome sequencing of a novel mesophilic and cellulolytic organism within the genus Hungateiclostridium.</title>
        <authorList>
            <person name="Rettenmaier R."/>
            <person name="Liebl W."/>
            <person name="Zverlov V."/>
        </authorList>
    </citation>
    <scope>NUCLEOTIDE SEQUENCE [LARGE SCALE GENOMIC DNA]</scope>
    <source>
        <strain evidence="3">N2K1</strain>
    </source>
</reference>
<name>A0A4Q0I1G7_9FIRM</name>
<dbReference type="InterPro" id="IPR013783">
    <property type="entry name" value="Ig-like_fold"/>
</dbReference>
<evidence type="ECO:0000313" key="3">
    <source>
        <dbReference type="Proteomes" id="UP000289166"/>
    </source>
</evidence>
<evidence type="ECO:0000256" key="1">
    <source>
        <dbReference type="SAM" id="SignalP"/>
    </source>
</evidence>
<keyword evidence="3" id="KW-1185">Reference proteome</keyword>
<organism evidence="2 3">
    <name type="scientific">Acetivibrio mesophilus</name>
    <dbReference type="NCBI Taxonomy" id="2487273"/>
    <lineage>
        <taxon>Bacteria</taxon>
        <taxon>Bacillati</taxon>
        <taxon>Bacillota</taxon>
        <taxon>Clostridia</taxon>
        <taxon>Eubacteriales</taxon>
        <taxon>Oscillospiraceae</taxon>
        <taxon>Acetivibrio</taxon>
    </lineage>
</organism>
<dbReference type="EMBL" id="RLII01000029">
    <property type="protein sequence ID" value="RXE57941.1"/>
    <property type="molecule type" value="Genomic_DNA"/>
</dbReference>
<keyword evidence="1" id="KW-0732">Signal</keyword>
<gene>
    <name evidence="2" type="ORF">EFD62_15035</name>
</gene>
<dbReference type="Gene3D" id="1.20.120.560">
    <property type="entry name" value="alix/aip1 in complex with the ypdl late domain"/>
    <property type="match status" value="1"/>
</dbReference>
<evidence type="ECO:0000313" key="2">
    <source>
        <dbReference type="EMBL" id="RXE57941.1"/>
    </source>
</evidence>
<proteinExistence type="predicted"/>
<dbReference type="Gene3D" id="2.60.40.10">
    <property type="entry name" value="Immunoglobulins"/>
    <property type="match status" value="1"/>
</dbReference>
<dbReference type="CDD" id="cd00063">
    <property type="entry name" value="FN3"/>
    <property type="match status" value="1"/>
</dbReference>
<protein>
    <submittedName>
        <fullName evidence="2">Fibronectin type III domain-containing protein</fullName>
    </submittedName>
</protein>
<dbReference type="InterPro" id="IPR003961">
    <property type="entry name" value="FN3_dom"/>
</dbReference>
<dbReference type="AlphaFoldDB" id="A0A4Q0I1G7"/>
<sequence length="230" mass="25471">MRRVISAVVAIILVFQAISFSAFAVSADDGKFKPAIDIGGQIDSEEISEEELQRIYEEFKREVESDIKAQEELIYEKIKEEEQLKEKLTKDSVKELAGKSSLSTKDGAAQNITMQSSELINAPYDLDAEVINASVSGKHVILTWMPSEGAEGYKIFQDGQQIGTSTIEKFEFDISQIGEYNYTVKAYKGTIESENSKTLTIVLGDTTISQNKILQHNYVYGDSLTISGGT</sequence>